<dbReference type="AlphaFoldDB" id="A0A0E2Q1L5"/>
<organism evidence="1 2">
    <name type="scientific">Streptococcus thermophilus M17PTZA496</name>
    <dbReference type="NCBI Taxonomy" id="1433289"/>
    <lineage>
        <taxon>Bacteria</taxon>
        <taxon>Bacillati</taxon>
        <taxon>Bacillota</taxon>
        <taxon>Bacilli</taxon>
        <taxon>Lactobacillales</taxon>
        <taxon>Streptococcaceae</taxon>
        <taxon>Streptococcus</taxon>
    </lineage>
</organism>
<proteinExistence type="predicted"/>
<evidence type="ECO:0000313" key="2">
    <source>
        <dbReference type="Proteomes" id="UP000024559"/>
    </source>
</evidence>
<dbReference type="EMBL" id="AZJT01000067">
    <property type="protein sequence ID" value="ETW88202.1"/>
    <property type="molecule type" value="Genomic_DNA"/>
</dbReference>
<dbReference type="PATRIC" id="fig|1433289.7.peg.1969"/>
<accession>A0A0E2Q1L5</accession>
<protein>
    <submittedName>
        <fullName evidence="1">Bacteriocin transporter</fullName>
    </submittedName>
</protein>
<gene>
    <name evidence="1" type="ORF">X841_09490</name>
</gene>
<evidence type="ECO:0000313" key="1">
    <source>
        <dbReference type="EMBL" id="ETW88202.1"/>
    </source>
</evidence>
<dbReference type="HOGENOM" id="CLU_2959062_0_0_9"/>
<name>A0A0E2Q1L5_STRTR</name>
<sequence>MITELTYNDLETIQGGVSCIMPRTNNKAGGSYDPFIDGRVSPPRYRSGEAYPMVYLPICVLM</sequence>
<reference evidence="2" key="1">
    <citation type="submission" date="2013-12" db="EMBL/GenBank/DDBJ databases">
        <title>Genome sequences of Streptococcus thermophilus strains MTH17CL396 and M17PTZA496 isolated from Fontina cheese in Valle d'Aosta region (Italy).</title>
        <authorList>
            <person name="Treu L."/>
            <person name="Giacomini A."/>
            <person name="Corich V."/>
            <person name="Vendramin V."/>
            <person name="Bovo B."/>
        </authorList>
    </citation>
    <scope>NUCLEOTIDE SEQUENCE [LARGE SCALE GENOMIC DNA]</scope>
    <source>
        <strain evidence="2">M17PTZA496</strain>
    </source>
</reference>
<dbReference type="Proteomes" id="UP000024559">
    <property type="component" value="Chromosome"/>
</dbReference>
<comment type="caution">
    <text evidence="1">The sequence shown here is derived from an EMBL/GenBank/DDBJ whole genome shotgun (WGS) entry which is preliminary data.</text>
</comment>